<organism evidence="4 5">
    <name type="scientific">Gimesia alba</name>
    <dbReference type="NCBI Taxonomy" id="2527973"/>
    <lineage>
        <taxon>Bacteria</taxon>
        <taxon>Pseudomonadati</taxon>
        <taxon>Planctomycetota</taxon>
        <taxon>Planctomycetia</taxon>
        <taxon>Planctomycetales</taxon>
        <taxon>Planctomycetaceae</taxon>
        <taxon>Gimesia</taxon>
    </lineage>
</organism>
<dbReference type="OrthoDB" id="286860at2"/>
<evidence type="ECO:0000256" key="2">
    <source>
        <dbReference type="SAM" id="Phobius"/>
    </source>
</evidence>
<dbReference type="AlphaFoldDB" id="A0A517RIN1"/>
<dbReference type="SUPFAM" id="SSF54913">
    <property type="entry name" value="GlnB-like"/>
    <property type="match status" value="1"/>
</dbReference>
<dbReference type="Proteomes" id="UP000317171">
    <property type="component" value="Chromosome"/>
</dbReference>
<keyword evidence="2" id="KW-0812">Transmembrane</keyword>
<keyword evidence="2" id="KW-1133">Transmembrane helix</keyword>
<reference evidence="4 5" key="1">
    <citation type="submission" date="2019-02" db="EMBL/GenBank/DDBJ databases">
        <title>Deep-cultivation of Planctomycetes and their phenomic and genomic characterization uncovers novel biology.</title>
        <authorList>
            <person name="Wiegand S."/>
            <person name="Jogler M."/>
            <person name="Boedeker C."/>
            <person name="Pinto D."/>
            <person name="Vollmers J."/>
            <person name="Rivas-Marin E."/>
            <person name="Kohn T."/>
            <person name="Peeters S.H."/>
            <person name="Heuer A."/>
            <person name="Rast P."/>
            <person name="Oberbeckmann S."/>
            <person name="Bunk B."/>
            <person name="Jeske O."/>
            <person name="Meyerdierks A."/>
            <person name="Storesund J.E."/>
            <person name="Kallscheuer N."/>
            <person name="Luecker S."/>
            <person name="Lage O.M."/>
            <person name="Pohl T."/>
            <person name="Merkel B.J."/>
            <person name="Hornburger P."/>
            <person name="Mueller R.-W."/>
            <person name="Bruemmer F."/>
            <person name="Labrenz M."/>
            <person name="Spormann A.M."/>
            <person name="Op den Camp H."/>
            <person name="Overmann J."/>
            <person name="Amann R."/>
            <person name="Jetten M.S.M."/>
            <person name="Mascher T."/>
            <person name="Medema M.H."/>
            <person name="Devos D.P."/>
            <person name="Kaster A.-K."/>
            <person name="Ovreas L."/>
            <person name="Rohde M."/>
            <person name="Galperin M.Y."/>
            <person name="Jogler C."/>
        </authorList>
    </citation>
    <scope>NUCLEOTIDE SEQUENCE [LARGE SCALE GENOMIC DNA]</scope>
    <source>
        <strain evidence="4 5">Pan241w</strain>
    </source>
</reference>
<feature type="compositionally biased region" description="Acidic residues" evidence="1">
    <location>
        <begin position="90"/>
        <end position="114"/>
    </location>
</feature>
<gene>
    <name evidence="4" type="ORF">Pan241w_38220</name>
</gene>
<feature type="domain" description="DUF2007" evidence="3">
    <location>
        <begin position="6"/>
        <end position="70"/>
    </location>
</feature>
<evidence type="ECO:0000313" key="5">
    <source>
        <dbReference type="Proteomes" id="UP000317171"/>
    </source>
</evidence>
<dbReference type="InterPro" id="IPR011322">
    <property type="entry name" value="N-reg_PII-like_a/b"/>
</dbReference>
<name>A0A517RIN1_9PLAN</name>
<evidence type="ECO:0000313" key="4">
    <source>
        <dbReference type="EMBL" id="QDT43720.1"/>
    </source>
</evidence>
<feature type="transmembrane region" description="Helical" evidence="2">
    <location>
        <begin position="129"/>
        <end position="153"/>
    </location>
</feature>
<evidence type="ECO:0000259" key="3">
    <source>
        <dbReference type="Pfam" id="PF09413"/>
    </source>
</evidence>
<dbReference type="Gene3D" id="3.30.70.790">
    <property type="entry name" value="UreE, C-terminal domain"/>
    <property type="match status" value="1"/>
</dbReference>
<dbReference type="EMBL" id="CP036269">
    <property type="protein sequence ID" value="QDT43720.1"/>
    <property type="molecule type" value="Genomic_DNA"/>
</dbReference>
<evidence type="ECO:0000256" key="1">
    <source>
        <dbReference type="SAM" id="MobiDB-lite"/>
    </source>
</evidence>
<proteinExistence type="predicted"/>
<dbReference type="InterPro" id="IPR018551">
    <property type="entry name" value="DUF2007"/>
</dbReference>
<sequence length="187" mass="20805">MSNDFVTVATLNTPTEASLVRNQLEAEDIRVFLSDEEAVGMAWYLGTAIGGIKVQVAEEDAERAFAILDEHDPVPISEEDWKTVEGFENGWDEDEDEDESPADASLEEQADEDAPASNLDQELNRAYRAAFLGILFLPLQVYSIGVLLTIVLGDHELTPAQQKKINIGFIVDSFLLVVILYFFLPLR</sequence>
<accession>A0A517RIN1</accession>
<dbReference type="Pfam" id="PF09413">
    <property type="entry name" value="DUF2007"/>
    <property type="match status" value="1"/>
</dbReference>
<dbReference type="KEGG" id="gaz:Pan241w_38220"/>
<dbReference type="RefSeq" id="WP_145218618.1">
    <property type="nucleotide sequence ID" value="NZ_CP036269.1"/>
</dbReference>
<protein>
    <recommendedName>
        <fullName evidence="3">DUF2007 domain-containing protein</fullName>
    </recommendedName>
</protein>
<keyword evidence="5" id="KW-1185">Reference proteome</keyword>
<feature type="region of interest" description="Disordered" evidence="1">
    <location>
        <begin position="89"/>
        <end position="117"/>
    </location>
</feature>
<keyword evidence="2" id="KW-0472">Membrane</keyword>
<feature type="transmembrane region" description="Helical" evidence="2">
    <location>
        <begin position="165"/>
        <end position="184"/>
    </location>
</feature>